<dbReference type="InterPro" id="IPR042115">
    <property type="entry name" value="PriA_3primeBD_sf"/>
</dbReference>
<dbReference type="Gene3D" id="3.40.1440.60">
    <property type="entry name" value="PriA, 3(prime) DNA-binding domain"/>
    <property type="match status" value="1"/>
</dbReference>
<feature type="binding site" evidence="12">
    <location>
        <position position="537"/>
    </location>
    <ligand>
        <name>Zn(2+)</name>
        <dbReference type="ChEBI" id="CHEBI:29105"/>
        <label>1</label>
    </ligand>
</feature>
<comment type="catalytic activity">
    <reaction evidence="11 12">
        <text>ATP + H2O = ADP + phosphate + H(+)</text>
        <dbReference type="Rhea" id="RHEA:13065"/>
        <dbReference type="ChEBI" id="CHEBI:15377"/>
        <dbReference type="ChEBI" id="CHEBI:15378"/>
        <dbReference type="ChEBI" id="CHEBI:30616"/>
        <dbReference type="ChEBI" id="CHEBI:43474"/>
        <dbReference type="ChEBI" id="CHEBI:456216"/>
        <dbReference type="EC" id="5.6.2.4"/>
    </reaction>
</comment>
<dbReference type="NCBIfam" id="TIGR00595">
    <property type="entry name" value="priA"/>
    <property type="match status" value="1"/>
</dbReference>
<keyword evidence="1 12" id="KW-0639">Primosome</keyword>
<dbReference type="SUPFAM" id="SSF52540">
    <property type="entry name" value="P-loop containing nucleoside triphosphate hydrolases"/>
    <property type="match status" value="2"/>
</dbReference>
<feature type="domain" description="Helicase C-terminal" evidence="14">
    <location>
        <begin position="569"/>
        <end position="723"/>
    </location>
</feature>
<dbReference type="InterPro" id="IPR041236">
    <property type="entry name" value="PriA_C"/>
</dbReference>
<name>A0A2W1N300_9FLAO</name>
<dbReference type="SMART" id="SM00490">
    <property type="entry name" value="HELICc"/>
    <property type="match status" value="1"/>
</dbReference>
<comment type="similarity">
    <text evidence="12">Belongs to the helicase family. PriA subfamily.</text>
</comment>
<evidence type="ECO:0000256" key="11">
    <source>
        <dbReference type="ARBA" id="ARBA00048988"/>
    </source>
</evidence>
<keyword evidence="5 12" id="KW-0378">Hydrolase</keyword>
<dbReference type="SMART" id="SM00487">
    <property type="entry name" value="DEXDc"/>
    <property type="match status" value="1"/>
</dbReference>
<keyword evidence="8 12" id="KW-0067">ATP-binding</keyword>
<dbReference type="GO" id="GO:0006302">
    <property type="term" value="P:double-strand break repair"/>
    <property type="evidence" value="ECO:0007669"/>
    <property type="project" value="InterPro"/>
</dbReference>
<dbReference type="AlphaFoldDB" id="A0A2W1N300"/>
<dbReference type="CDD" id="cd17929">
    <property type="entry name" value="DEXHc_priA"/>
    <property type="match status" value="1"/>
</dbReference>
<evidence type="ECO:0000256" key="1">
    <source>
        <dbReference type="ARBA" id="ARBA00022515"/>
    </source>
</evidence>
<comment type="caution">
    <text evidence="15">The sequence shown here is derived from an EMBL/GenBank/DDBJ whole genome shotgun (WGS) entry which is preliminary data.</text>
</comment>
<dbReference type="Gene3D" id="3.40.50.300">
    <property type="entry name" value="P-loop containing nucleotide triphosphate hydrolases"/>
    <property type="match status" value="2"/>
</dbReference>
<feature type="binding site" evidence="12">
    <location>
        <position position="546"/>
    </location>
    <ligand>
        <name>Zn(2+)</name>
        <dbReference type="ChEBI" id="CHEBI:29105"/>
        <label>2</label>
    </ligand>
</feature>
<keyword evidence="2 12" id="KW-0235">DNA replication</keyword>
<evidence type="ECO:0000256" key="6">
    <source>
        <dbReference type="ARBA" id="ARBA00022806"/>
    </source>
</evidence>
<evidence type="ECO:0000256" key="7">
    <source>
        <dbReference type="ARBA" id="ARBA00022833"/>
    </source>
</evidence>
<dbReference type="OrthoDB" id="9759544at2"/>
<dbReference type="FunFam" id="3.40.50.300:FF:000489">
    <property type="entry name" value="Primosome assembly protein PriA"/>
    <property type="match status" value="1"/>
</dbReference>
<gene>
    <name evidence="12 15" type="primary">priA</name>
    <name evidence="15" type="ORF">DNU06_08910</name>
</gene>
<feature type="binding site" evidence="12">
    <location>
        <position position="574"/>
    </location>
    <ligand>
        <name>Zn(2+)</name>
        <dbReference type="ChEBI" id="CHEBI:29105"/>
        <label>1</label>
    </ligand>
</feature>
<dbReference type="GO" id="GO:0003677">
    <property type="term" value="F:DNA binding"/>
    <property type="evidence" value="ECO:0007669"/>
    <property type="project" value="UniProtKB-UniRule"/>
</dbReference>
<dbReference type="InterPro" id="IPR005259">
    <property type="entry name" value="PriA"/>
</dbReference>
<dbReference type="InterPro" id="IPR001650">
    <property type="entry name" value="Helicase_C-like"/>
</dbReference>
<reference evidence="15 16" key="1">
    <citation type="submission" date="2018-06" db="EMBL/GenBank/DDBJ databases">
        <title>The draft genome sequence of Crocinitomix sp. SM1701.</title>
        <authorList>
            <person name="Zhang X."/>
        </authorList>
    </citation>
    <scope>NUCLEOTIDE SEQUENCE [LARGE SCALE GENOMIC DNA]</scope>
    <source>
        <strain evidence="15 16">SM1701</strain>
    </source>
</reference>
<dbReference type="HAMAP" id="MF_00983">
    <property type="entry name" value="PriA"/>
    <property type="match status" value="1"/>
</dbReference>
<evidence type="ECO:0000256" key="8">
    <source>
        <dbReference type="ARBA" id="ARBA00022840"/>
    </source>
</evidence>
<dbReference type="InterPro" id="IPR040498">
    <property type="entry name" value="PriA_CRR"/>
</dbReference>
<comment type="function">
    <text evidence="12">Initiates the restart of stalled replication forks, which reloads the replicative helicase on sites other than the origin of replication. Recognizes and binds to abandoned replication forks and remodels them to uncover a helicase loading site. Promotes assembly of the primosome at these replication forks.</text>
</comment>
<dbReference type="Pfam" id="PF18319">
    <property type="entry name" value="Zn_ribbon_PriA"/>
    <property type="match status" value="1"/>
</dbReference>
<dbReference type="GO" id="GO:1990077">
    <property type="term" value="C:primosome complex"/>
    <property type="evidence" value="ECO:0007669"/>
    <property type="project" value="UniProtKB-UniRule"/>
</dbReference>
<comment type="catalytic activity">
    <reaction evidence="12">
        <text>Couples ATP hydrolysis with the unwinding of duplex DNA by translocating in the 3'-5' direction.</text>
        <dbReference type="EC" id="5.6.2.4"/>
    </reaction>
</comment>
<evidence type="ECO:0000313" key="16">
    <source>
        <dbReference type="Proteomes" id="UP000249248"/>
    </source>
</evidence>
<dbReference type="GO" id="GO:0005524">
    <property type="term" value="F:ATP binding"/>
    <property type="evidence" value="ECO:0007669"/>
    <property type="project" value="UniProtKB-UniRule"/>
</dbReference>
<dbReference type="GO" id="GO:0016887">
    <property type="term" value="F:ATP hydrolysis activity"/>
    <property type="evidence" value="ECO:0007669"/>
    <property type="project" value="RHEA"/>
</dbReference>
<keyword evidence="10 12" id="KW-0413">Isomerase</keyword>
<feature type="binding site" evidence="12">
    <location>
        <position position="534"/>
    </location>
    <ligand>
        <name>Zn(2+)</name>
        <dbReference type="ChEBI" id="CHEBI:29105"/>
        <label>1</label>
    </ligand>
</feature>
<dbReference type="GO" id="GO:0006269">
    <property type="term" value="P:DNA replication, synthesis of primer"/>
    <property type="evidence" value="ECO:0007669"/>
    <property type="project" value="UniProtKB-KW"/>
</dbReference>
<evidence type="ECO:0000256" key="12">
    <source>
        <dbReference type="HAMAP-Rule" id="MF_00983"/>
    </source>
</evidence>
<comment type="cofactor">
    <cofactor evidence="12">
        <name>Zn(2+)</name>
        <dbReference type="ChEBI" id="CHEBI:29105"/>
    </cofactor>
    <text evidence="12">Binds 2 zinc ions per subunit.</text>
</comment>
<feature type="domain" description="Helicase ATP-binding" evidence="13">
    <location>
        <begin position="301"/>
        <end position="471"/>
    </location>
</feature>
<dbReference type="GO" id="GO:0006310">
    <property type="term" value="P:DNA recombination"/>
    <property type="evidence" value="ECO:0007669"/>
    <property type="project" value="InterPro"/>
</dbReference>
<keyword evidence="16" id="KW-1185">Reference proteome</keyword>
<dbReference type="PANTHER" id="PTHR30580">
    <property type="entry name" value="PRIMOSOMAL PROTEIN N"/>
    <property type="match status" value="1"/>
</dbReference>
<dbReference type="InterPro" id="IPR011545">
    <property type="entry name" value="DEAD/DEAH_box_helicase_dom"/>
</dbReference>
<dbReference type="PROSITE" id="PS51194">
    <property type="entry name" value="HELICASE_CTER"/>
    <property type="match status" value="1"/>
</dbReference>
<dbReference type="EMBL" id="QKSB01000004">
    <property type="protein sequence ID" value="PZE17381.1"/>
    <property type="molecule type" value="Genomic_DNA"/>
</dbReference>
<dbReference type="FunFam" id="3.40.1440.60:FF:000001">
    <property type="entry name" value="Primosomal protein N"/>
    <property type="match status" value="1"/>
</dbReference>
<dbReference type="PROSITE" id="PS51192">
    <property type="entry name" value="HELICASE_ATP_BIND_1"/>
    <property type="match status" value="1"/>
</dbReference>
<dbReference type="RefSeq" id="WP_111062906.1">
    <property type="nucleotide sequence ID" value="NZ_JBHUCU010000016.1"/>
</dbReference>
<keyword evidence="7 12" id="KW-0862">Zinc</keyword>
<dbReference type="InterPro" id="IPR014001">
    <property type="entry name" value="Helicase_ATP-bd"/>
</dbReference>
<organism evidence="15 16">
    <name type="scientific">Putridiphycobacter roseus</name>
    <dbReference type="NCBI Taxonomy" id="2219161"/>
    <lineage>
        <taxon>Bacteria</taxon>
        <taxon>Pseudomonadati</taxon>
        <taxon>Bacteroidota</taxon>
        <taxon>Flavobacteriia</taxon>
        <taxon>Flavobacteriales</taxon>
        <taxon>Crocinitomicaceae</taxon>
        <taxon>Putridiphycobacter</taxon>
    </lineage>
</organism>
<feature type="binding site" evidence="12">
    <location>
        <position position="561"/>
    </location>
    <ligand>
        <name>Zn(2+)</name>
        <dbReference type="ChEBI" id="CHEBI:29105"/>
        <label>2</label>
    </ligand>
</feature>
<comment type="subunit">
    <text evidence="12">Component of the replication restart primosome.</text>
</comment>
<dbReference type="Pfam" id="PF00271">
    <property type="entry name" value="Helicase_C"/>
    <property type="match status" value="1"/>
</dbReference>
<keyword evidence="4 12" id="KW-0547">Nucleotide-binding</keyword>
<evidence type="ECO:0000256" key="3">
    <source>
        <dbReference type="ARBA" id="ARBA00022723"/>
    </source>
</evidence>
<evidence type="ECO:0000256" key="2">
    <source>
        <dbReference type="ARBA" id="ARBA00022705"/>
    </source>
</evidence>
<dbReference type="InterPro" id="IPR041222">
    <property type="entry name" value="PriA_3primeBD"/>
</dbReference>
<dbReference type="Proteomes" id="UP000249248">
    <property type="component" value="Unassembled WGS sequence"/>
</dbReference>
<dbReference type="CDD" id="cd18804">
    <property type="entry name" value="SF2_C_priA"/>
    <property type="match status" value="1"/>
</dbReference>
<keyword evidence="6 12" id="KW-0347">Helicase</keyword>
<sequence>MTDRITYFVDVVLPLSIPNTYTYRLPFELNDQVAVGKRVIVPLGRAKYYTGVIKTVHQKIPTAYQVKYVETILDEQPIITQKQLTLWDWIASYYMADIGDVMNAAVPSNFKLASETIIFLHPSYERDHENLSNREYLIVEALELQESLTLKEIAEIIQIKTIQPIIKLLIEKKVVIVSEELKSKYNPKYLSFVKVHEDYNNETSLGDILNALEKDKRAEGQVSALLKTVQLTKWTDQKQIPVTKKQLIETGISESSIQTLAKKGILEIFLSEISRLEESDDKVHKIKALSPAQENAFTEIKSAFVEKDICLLHGVTSSGKTEIYVKLIQEALDKEEQVLFLLPEIALTTQLITRLKAYFGDLVGVYHSRFNQNERIEIWNHILNNSKNQYRIVLGARSSVFLPFQNLGLIIVDEEHENSFKQYDPSPRYNARDVSIVLAKQHQAKVLLGSATPALESYFNAKENRYGLVELFERYGGVQLPEIQCADLEKETKNRSMKSHFSSFLLTEMEEALKRKEQIILFQNRRGYTPLWSCEMCNWTVQCKNCDVSLTYHKASNVLKCHYCGYFVSPPSSCGACGSKKLKMLGFGTEKIEDELVMFLPKITVQRLDLDSTRAKNAYQRIIEDFENRKIDVLIGTQMVTKGLDFDNVGLVGVLSADQMLKFPDFRAFERSYQLMSQVAGRAGRKSKRGKVIIQSFDPNHWIIQKVMQHDYIGMYTQEILERKNFNYPPFYRIITLQLRHRDSNLLEVAAAELGNSLKVIFKDRLLGPETPLVGRVRNLFLKNITIKFERTASPPKVKKIIADKLNEFQSQHDYRSVRVVIDVDPQ</sequence>
<feature type="binding site" evidence="12">
    <location>
        <position position="564"/>
    </location>
    <ligand>
        <name>Zn(2+)</name>
        <dbReference type="ChEBI" id="CHEBI:29105"/>
        <label>2</label>
    </ligand>
</feature>
<dbReference type="Pfam" id="PF18074">
    <property type="entry name" value="PriA_C"/>
    <property type="match status" value="1"/>
</dbReference>
<accession>A0A2W1N300</accession>
<proteinExistence type="inferred from homology"/>
<evidence type="ECO:0000259" key="13">
    <source>
        <dbReference type="PROSITE" id="PS51192"/>
    </source>
</evidence>
<dbReference type="PANTHER" id="PTHR30580:SF0">
    <property type="entry name" value="PRIMOSOMAL PROTEIN N"/>
    <property type="match status" value="1"/>
</dbReference>
<evidence type="ECO:0000256" key="10">
    <source>
        <dbReference type="ARBA" id="ARBA00023235"/>
    </source>
</evidence>
<dbReference type="GO" id="GO:0006270">
    <property type="term" value="P:DNA replication initiation"/>
    <property type="evidence" value="ECO:0007669"/>
    <property type="project" value="TreeGrafter"/>
</dbReference>
<feature type="binding site" evidence="12">
    <location>
        <position position="543"/>
    </location>
    <ligand>
        <name>Zn(2+)</name>
        <dbReference type="ChEBI" id="CHEBI:29105"/>
        <label>2</label>
    </ligand>
</feature>
<evidence type="ECO:0000313" key="15">
    <source>
        <dbReference type="EMBL" id="PZE17381.1"/>
    </source>
</evidence>
<evidence type="ECO:0000256" key="9">
    <source>
        <dbReference type="ARBA" id="ARBA00023125"/>
    </source>
</evidence>
<keyword evidence="9 12" id="KW-0238">DNA-binding</keyword>
<dbReference type="InterPro" id="IPR027417">
    <property type="entry name" value="P-loop_NTPase"/>
</dbReference>
<dbReference type="GO" id="GO:0043138">
    <property type="term" value="F:3'-5' DNA helicase activity"/>
    <property type="evidence" value="ECO:0007669"/>
    <property type="project" value="UniProtKB-EC"/>
</dbReference>
<dbReference type="Pfam" id="PF00270">
    <property type="entry name" value="DEAD"/>
    <property type="match status" value="1"/>
</dbReference>
<dbReference type="GO" id="GO:0008270">
    <property type="term" value="F:zinc ion binding"/>
    <property type="evidence" value="ECO:0007669"/>
    <property type="project" value="UniProtKB-UniRule"/>
</dbReference>
<evidence type="ECO:0000259" key="14">
    <source>
        <dbReference type="PROSITE" id="PS51194"/>
    </source>
</evidence>
<keyword evidence="3 12" id="KW-0479">Metal-binding</keyword>
<evidence type="ECO:0000256" key="5">
    <source>
        <dbReference type="ARBA" id="ARBA00022801"/>
    </source>
</evidence>
<dbReference type="Pfam" id="PF17764">
    <property type="entry name" value="PriA_3primeBD"/>
    <property type="match status" value="1"/>
</dbReference>
<feature type="binding site" evidence="12">
    <location>
        <position position="577"/>
    </location>
    <ligand>
        <name>Zn(2+)</name>
        <dbReference type="ChEBI" id="CHEBI:29105"/>
        <label>1</label>
    </ligand>
</feature>
<protein>
    <recommendedName>
        <fullName evidence="12">Replication restart protein PriA</fullName>
    </recommendedName>
    <alternativeName>
        <fullName evidence="12">ATP-dependent DNA helicase PriA</fullName>
        <ecNumber evidence="12">5.6.2.4</ecNumber>
    </alternativeName>
    <alternativeName>
        <fullName evidence="12">DNA 3'-5' helicase PriA</fullName>
    </alternativeName>
</protein>
<evidence type="ECO:0000256" key="4">
    <source>
        <dbReference type="ARBA" id="ARBA00022741"/>
    </source>
</evidence>
<dbReference type="EC" id="5.6.2.4" evidence="12"/>